<sequence length="436" mass="48211">MVMSDALMASIATLHTTGIIVTDPSMFSFIGSIPEAMFRDVPPSSKILEGYRTLQPSGSRPLTVEFQEILAKADKAKKGGRRSKKTSKKDTTNEGSSEAAKPQPKKRKTPAASTTAPKRRKSLTPSPYKSEEKSSDSESEVRIEDGQQVRTEEEVHVRTAEEDQFRSDPPVHTKDPSPNREVTPPLNDFVPSPPLYQKPPLLSPSQLHPVHHHFTDSTILTKTSDAPASTINISVTGATTLGFTNQVSPPISPICTDDPNMIFGDKDDDLSGFTYNEAFFMKQELNSLHEKIDQLLLVTKASSFEAYSKAAVESIIKRVMKEHVANDMTMSKAVSDSADVCKTTTGKVDKLITETIEFMNDYKTTYNSNTASANHAIQNVGVLLKTEKANFVQLLKDFKTDQEAFHSSILEKITKLQEDLAMERKIMDALALKEEK</sequence>
<name>A0A9R1VTE5_LACSA</name>
<evidence type="ECO:0000256" key="1">
    <source>
        <dbReference type="SAM" id="MobiDB-lite"/>
    </source>
</evidence>
<dbReference type="Proteomes" id="UP000235145">
    <property type="component" value="Unassembled WGS sequence"/>
</dbReference>
<organism evidence="2 3">
    <name type="scientific">Lactuca sativa</name>
    <name type="common">Garden lettuce</name>
    <dbReference type="NCBI Taxonomy" id="4236"/>
    <lineage>
        <taxon>Eukaryota</taxon>
        <taxon>Viridiplantae</taxon>
        <taxon>Streptophyta</taxon>
        <taxon>Embryophyta</taxon>
        <taxon>Tracheophyta</taxon>
        <taxon>Spermatophyta</taxon>
        <taxon>Magnoliopsida</taxon>
        <taxon>eudicotyledons</taxon>
        <taxon>Gunneridae</taxon>
        <taxon>Pentapetalae</taxon>
        <taxon>asterids</taxon>
        <taxon>campanulids</taxon>
        <taxon>Asterales</taxon>
        <taxon>Asteraceae</taxon>
        <taxon>Cichorioideae</taxon>
        <taxon>Cichorieae</taxon>
        <taxon>Lactucinae</taxon>
        <taxon>Lactuca</taxon>
    </lineage>
</organism>
<feature type="region of interest" description="Disordered" evidence="1">
    <location>
        <begin position="73"/>
        <end position="209"/>
    </location>
</feature>
<protein>
    <submittedName>
        <fullName evidence="2">Uncharacterized protein</fullName>
    </submittedName>
</protein>
<proteinExistence type="predicted"/>
<reference evidence="2 3" key="1">
    <citation type="journal article" date="2017" name="Nat. Commun.">
        <title>Genome assembly with in vitro proximity ligation data and whole-genome triplication in lettuce.</title>
        <authorList>
            <person name="Reyes-Chin-Wo S."/>
            <person name="Wang Z."/>
            <person name="Yang X."/>
            <person name="Kozik A."/>
            <person name="Arikit S."/>
            <person name="Song C."/>
            <person name="Xia L."/>
            <person name="Froenicke L."/>
            <person name="Lavelle D.O."/>
            <person name="Truco M.J."/>
            <person name="Xia R."/>
            <person name="Zhu S."/>
            <person name="Xu C."/>
            <person name="Xu H."/>
            <person name="Xu X."/>
            <person name="Cox K."/>
            <person name="Korf I."/>
            <person name="Meyers B.C."/>
            <person name="Michelmore R.W."/>
        </authorList>
    </citation>
    <scope>NUCLEOTIDE SEQUENCE [LARGE SCALE GENOMIC DNA]</scope>
    <source>
        <strain evidence="3">cv. Salinas</strain>
        <tissue evidence="2">Seedlings</tissue>
    </source>
</reference>
<evidence type="ECO:0000313" key="3">
    <source>
        <dbReference type="Proteomes" id="UP000235145"/>
    </source>
</evidence>
<feature type="compositionally biased region" description="Basic and acidic residues" evidence="1">
    <location>
        <begin position="129"/>
        <end position="178"/>
    </location>
</feature>
<keyword evidence="3" id="KW-1185">Reference proteome</keyword>
<dbReference type="AlphaFoldDB" id="A0A9R1VTE5"/>
<comment type="caution">
    <text evidence="2">The sequence shown here is derived from an EMBL/GenBank/DDBJ whole genome shotgun (WGS) entry which is preliminary data.</text>
</comment>
<feature type="compositionally biased region" description="Basic residues" evidence="1">
    <location>
        <begin position="78"/>
        <end position="87"/>
    </location>
</feature>
<gene>
    <name evidence="2" type="ORF">LSAT_V11C400181470</name>
</gene>
<dbReference type="EMBL" id="NBSK02000004">
    <property type="protein sequence ID" value="KAJ0213412.1"/>
    <property type="molecule type" value="Genomic_DNA"/>
</dbReference>
<accession>A0A9R1VTE5</accession>
<evidence type="ECO:0000313" key="2">
    <source>
        <dbReference type="EMBL" id="KAJ0213412.1"/>
    </source>
</evidence>